<dbReference type="GO" id="GO:0016020">
    <property type="term" value="C:membrane"/>
    <property type="evidence" value="ECO:0007669"/>
    <property type="project" value="UniProtKB-SubCell"/>
</dbReference>
<feature type="signal peptide" evidence="5">
    <location>
        <begin position="1"/>
        <end position="19"/>
    </location>
</feature>
<evidence type="ECO:0000256" key="4">
    <source>
        <dbReference type="RuleBase" id="RU003718"/>
    </source>
</evidence>
<keyword evidence="3 4" id="KW-0808">Transferase</keyword>
<dbReference type="CDD" id="cd03784">
    <property type="entry name" value="GT1_Gtf-like"/>
    <property type="match status" value="1"/>
</dbReference>
<evidence type="ECO:0000256" key="3">
    <source>
        <dbReference type="ARBA" id="ARBA00022679"/>
    </source>
</evidence>
<keyword evidence="5" id="KW-1133">Transmembrane helix</keyword>
<evidence type="ECO:0000256" key="2">
    <source>
        <dbReference type="ARBA" id="ARBA00022676"/>
    </source>
</evidence>
<dbReference type="PANTHER" id="PTHR48043:SF159">
    <property type="entry name" value="EG:EG0003.4 PROTEIN-RELATED"/>
    <property type="match status" value="1"/>
</dbReference>
<dbReference type="GO" id="GO:0015020">
    <property type="term" value="F:glucuronosyltransferase activity"/>
    <property type="evidence" value="ECO:0007669"/>
    <property type="project" value="UniProtKB-EC"/>
</dbReference>
<accession>A0AAV8Z5Z2</accession>
<keyword evidence="2 4" id="KW-0328">Glycosyltransferase</keyword>
<keyword evidence="7" id="KW-1185">Reference proteome</keyword>
<keyword evidence="5" id="KW-0732">Signal</keyword>
<dbReference type="Pfam" id="PF00201">
    <property type="entry name" value="UDPGT"/>
    <property type="match status" value="1"/>
</dbReference>
<comment type="similarity">
    <text evidence="1 4">Belongs to the UDP-glycosyltransferase family.</text>
</comment>
<name>A0AAV8Z5Z2_9CUCU</name>
<protein>
    <recommendedName>
        <fullName evidence="5">UDP-glucuronosyltransferase</fullName>
        <ecNumber evidence="5">2.4.1.17</ecNumber>
    </recommendedName>
</protein>
<reference evidence="6" key="1">
    <citation type="journal article" date="2023" name="Insect Mol. Biol.">
        <title>Genome sequencing provides insights into the evolution of gene families encoding plant cell wall-degrading enzymes in longhorned beetles.</title>
        <authorList>
            <person name="Shin N.R."/>
            <person name="Okamura Y."/>
            <person name="Kirsch R."/>
            <person name="Pauchet Y."/>
        </authorList>
    </citation>
    <scope>NUCLEOTIDE SEQUENCE</scope>
    <source>
        <strain evidence="6">AMC_N1</strain>
    </source>
</reference>
<comment type="subcellular location">
    <subcellularLocation>
        <location evidence="5">Membrane</location>
        <topology evidence="5">Single-pass membrane protein</topology>
    </subcellularLocation>
</comment>
<evidence type="ECO:0000313" key="6">
    <source>
        <dbReference type="EMBL" id="KAJ8959678.1"/>
    </source>
</evidence>
<dbReference type="PROSITE" id="PS00375">
    <property type="entry name" value="UDPGT"/>
    <property type="match status" value="1"/>
</dbReference>
<comment type="caution">
    <text evidence="6">The sequence shown here is derived from an EMBL/GenBank/DDBJ whole genome shotgun (WGS) entry which is preliminary data.</text>
</comment>
<dbReference type="FunFam" id="3.40.50.2000:FF:000050">
    <property type="entry name" value="UDP-glucuronosyltransferase"/>
    <property type="match status" value="1"/>
</dbReference>
<keyword evidence="5" id="KW-0812">Transmembrane</keyword>
<dbReference type="InterPro" id="IPR035595">
    <property type="entry name" value="UDP_glycos_trans_CS"/>
</dbReference>
<feature type="transmembrane region" description="Helical" evidence="5">
    <location>
        <begin position="475"/>
        <end position="503"/>
    </location>
</feature>
<sequence length="520" mass="59542">MYKSVSLILVALVPQFALCANILAVIPSASYSHQIALRSLWRELSLRGHKLTLISPDPINDKKLSNLTEIDTHFMYEIIKADESFFGLTANKLTIWNTRSSMLSFFSETAKHTLADRRVQKLIGGEGFKFDVVLLESFHPEMLAFGKVYNCPTIIVCSLDVEPYFHHSMGNPSHPLLHLDYVSPFFGRLDFLERLKSVTYSLYLAYFEKYVELPEKETNLRTYFPNVTETITDLLRDIDMLFVYANPVFLGARSFGPATIDISGGRHISPVKGVPKDLQEFLDRTKNGFVYFSLGTNVKSSQLEPERLEALKDTIKKIPYQFLWKFDADMPGKPENVKLIKWVQQNYVLSHPNIKLFITQGGLQSIEEAVENHVPMVVIPCFADQERNAKIVKARGIGKVVSPDMIVHKGKLRDDILEVINNSSYKEAIRKFHQVSTDWPMTGLERAVWWTEYVIRHKGAKHLRNPVADLPAYQYFLLDVIGFISLVMIAAFILVFMTIKYIVSLQKSNHKRADETKKRK</sequence>
<dbReference type="SUPFAM" id="SSF53756">
    <property type="entry name" value="UDP-Glycosyltransferase/glycogen phosphorylase"/>
    <property type="match status" value="1"/>
</dbReference>
<evidence type="ECO:0000256" key="5">
    <source>
        <dbReference type="RuleBase" id="RU362059"/>
    </source>
</evidence>
<dbReference type="EC" id="2.4.1.17" evidence="5"/>
<proteinExistence type="inferred from homology"/>
<comment type="catalytic activity">
    <reaction evidence="5">
        <text>glucuronate acceptor + UDP-alpha-D-glucuronate = acceptor beta-D-glucuronoside + UDP + H(+)</text>
        <dbReference type="Rhea" id="RHEA:21032"/>
        <dbReference type="ChEBI" id="CHEBI:15378"/>
        <dbReference type="ChEBI" id="CHEBI:58052"/>
        <dbReference type="ChEBI" id="CHEBI:58223"/>
        <dbReference type="ChEBI" id="CHEBI:132367"/>
        <dbReference type="ChEBI" id="CHEBI:132368"/>
        <dbReference type="EC" id="2.4.1.17"/>
    </reaction>
</comment>
<dbReference type="Proteomes" id="UP001162162">
    <property type="component" value="Unassembled WGS sequence"/>
</dbReference>
<feature type="chain" id="PRO_5043101001" description="UDP-glucuronosyltransferase" evidence="5">
    <location>
        <begin position="20"/>
        <end position="520"/>
    </location>
</feature>
<gene>
    <name evidence="6" type="ORF">NQ318_021869</name>
</gene>
<evidence type="ECO:0000313" key="7">
    <source>
        <dbReference type="Proteomes" id="UP001162162"/>
    </source>
</evidence>
<keyword evidence="5" id="KW-0472">Membrane</keyword>
<dbReference type="InterPro" id="IPR002213">
    <property type="entry name" value="UDP_glucos_trans"/>
</dbReference>
<dbReference type="InterPro" id="IPR050271">
    <property type="entry name" value="UDP-glycosyltransferase"/>
</dbReference>
<dbReference type="EMBL" id="JAPWTK010000012">
    <property type="protein sequence ID" value="KAJ8959678.1"/>
    <property type="molecule type" value="Genomic_DNA"/>
</dbReference>
<dbReference type="Gene3D" id="3.40.50.2000">
    <property type="entry name" value="Glycogen Phosphorylase B"/>
    <property type="match status" value="1"/>
</dbReference>
<dbReference type="PANTHER" id="PTHR48043">
    <property type="entry name" value="EG:EG0003.4 PROTEIN-RELATED"/>
    <property type="match status" value="1"/>
</dbReference>
<evidence type="ECO:0000256" key="1">
    <source>
        <dbReference type="ARBA" id="ARBA00009995"/>
    </source>
</evidence>
<dbReference type="AlphaFoldDB" id="A0AAV8Z5Z2"/>
<organism evidence="6 7">
    <name type="scientific">Aromia moschata</name>
    <dbReference type="NCBI Taxonomy" id="1265417"/>
    <lineage>
        <taxon>Eukaryota</taxon>
        <taxon>Metazoa</taxon>
        <taxon>Ecdysozoa</taxon>
        <taxon>Arthropoda</taxon>
        <taxon>Hexapoda</taxon>
        <taxon>Insecta</taxon>
        <taxon>Pterygota</taxon>
        <taxon>Neoptera</taxon>
        <taxon>Endopterygota</taxon>
        <taxon>Coleoptera</taxon>
        <taxon>Polyphaga</taxon>
        <taxon>Cucujiformia</taxon>
        <taxon>Chrysomeloidea</taxon>
        <taxon>Cerambycidae</taxon>
        <taxon>Cerambycinae</taxon>
        <taxon>Callichromatini</taxon>
        <taxon>Aromia</taxon>
    </lineage>
</organism>